<evidence type="ECO:0000256" key="1">
    <source>
        <dbReference type="SAM" id="MobiDB-lite"/>
    </source>
</evidence>
<dbReference type="Pfam" id="PF16983">
    <property type="entry name" value="MFS_MOT1"/>
    <property type="match status" value="2"/>
</dbReference>
<evidence type="ECO:0000256" key="2">
    <source>
        <dbReference type="SAM" id="Phobius"/>
    </source>
</evidence>
<keyword evidence="2" id="KW-0472">Membrane</keyword>
<dbReference type="AlphaFoldDB" id="A0ABD3HGB7"/>
<feature type="transmembrane region" description="Helical" evidence="2">
    <location>
        <begin position="377"/>
        <end position="394"/>
    </location>
</feature>
<feature type="transmembrane region" description="Helical" evidence="2">
    <location>
        <begin position="335"/>
        <end position="357"/>
    </location>
</feature>
<keyword evidence="2" id="KW-1133">Transmembrane helix</keyword>
<reference evidence="3 4" key="1">
    <citation type="submission" date="2024-09" db="EMBL/GenBank/DDBJ databases">
        <title>Chromosome-scale assembly of Riccia sorocarpa.</title>
        <authorList>
            <person name="Paukszto L."/>
        </authorList>
    </citation>
    <scope>NUCLEOTIDE SEQUENCE [LARGE SCALE GENOMIC DNA]</scope>
    <source>
        <strain evidence="3">LP-2024</strain>
        <tissue evidence="3">Aerial parts of the thallus</tissue>
    </source>
</reference>
<dbReference type="EMBL" id="JBJQOH010000004">
    <property type="protein sequence ID" value="KAL3689487.1"/>
    <property type="molecule type" value="Genomic_DNA"/>
</dbReference>
<proteinExistence type="predicted"/>
<evidence type="ECO:0000313" key="3">
    <source>
        <dbReference type="EMBL" id="KAL3689487.1"/>
    </source>
</evidence>
<dbReference type="PANTHER" id="PTHR31970:SF0">
    <property type="entry name" value="MOLYBDATE TRANSPORTER 1"/>
    <property type="match status" value="1"/>
</dbReference>
<feature type="transmembrane region" description="Helical" evidence="2">
    <location>
        <begin position="121"/>
        <end position="144"/>
    </location>
</feature>
<name>A0ABD3HGB7_9MARC</name>
<feature type="transmembrane region" description="Helical" evidence="2">
    <location>
        <begin position="401"/>
        <end position="423"/>
    </location>
</feature>
<feature type="transmembrane region" description="Helical" evidence="2">
    <location>
        <begin position="74"/>
        <end position="94"/>
    </location>
</feature>
<dbReference type="Proteomes" id="UP001633002">
    <property type="component" value="Unassembled WGS sequence"/>
</dbReference>
<dbReference type="PANTHER" id="PTHR31970">
    <property type="match status" value="1"/>
</dbReference>
<feature type="region of interest" description="Disordered" evidence="1">
    <location>
        <begin position="1"/>
        <end position="25"/>
    </location>
</feature>
<feature type="compositionally biased region" description="Basic and acidic residues" evidence="1">
    <location>
        <begin position="1"/>
        <end position="11"/>
    </location>
</feature>
<feature type="transmembrane region" description="Helical" evidence="2">
    <location>
        <begin position="45"/>
        <end position="68"/>
    </location>
</feature>
<sequence>MEFENAPDRAVRGSQHLGDGPIEKPKTLTQRFTTRLRSNIQFKNIWAETSGALGDLGTFIPILLALAYVNGVDLGTTLLFTGVYNILTGLAFGVPMPVQPMKSIAAVAIAQGPDRLTVPQIMAAGLSTGAVLAFLGLSGLMTVVNRLVPLPVVRGIQLSQGISFSLTAVKYMLTNQNFKINKSKGDRSWTGTDGRWLAVAACIFIILCTGPGGGRQCGCSPTQEEEERNQQRRRNNSEDIESLEGAQEGKTKRKWVIPAAVIVFLAGVVLAIIRDPSTVHALKLGPAKPQVVRISRHDWKVGFVRAAIPQIPLSVLNSVIAVCKLSNDLFPEKSVSVLSVSTSVGLMNLVGCWFGAMPVCHGAGGLAGQYKFGARNGLAPVLLGAGKLVVSLFLGSSLLRFLASFPMALLGAMLLFSGVELAMACRDQNTNEDAFVMLMCTVVSLSKANAAIGFACGMAVFVLLRLRLLITDRRDMFCIDFKCNKHTTRGEVNSSSL</sequence>
<comment type="caution">
    <text evidence="3">The sequence shown here is derived from an EMBL/GenBank/DDBJ whole genome shotgun (WGS) entry which is preliminary data.</text>
</comment>
<feature type="region of interest" description="Disordered" evidence="1">
    <location>
        <begin position="217"/>
        <end position="246"/>
    </location>
</feature>
<keyword evidence="4" id="KW-1185">Reference proteome</keyword>
<keyword evidence="2" id="KW-0812">Transmembrane</keyword>
<organism evidence="3 4">
    <name type="scientific">Riccia sorocarpa</name>
    <dbReference type="NCBI Taxonomy" id="122646"/>
    <lineage>
        <taxon>Eukaryota</taxon>
        <taxon>Viridiplantae</taxon>
        <taxon>Streptophyta</taxon>
        <taxon>Embryophyta</taxon>
        <taxon>Marchantiophyta</taxon>
        <taxon>Marchantiopsida</taxon>
        <taxon>Marchantiidae</taxon>
        <taxon>Marchantiales</taxon>
        <taxon>Ricciaceae</taxon>
        <taxon>Riccia</taxon>
    </lineage>
</organism>
<accession>A0ABD3HGB7</accession>
<protein>
    <recommendedName>
        <fullName evidence="5">Molybdate transporter 1</fullName>
    </recommendedName>
</protein>
<gene>
    <name evidence="3" type="ORF">R1sor_015796</name>
</gene>
<evidence type="ECO:0000313" key="4">
    <source>
        <dbReference type="Proteomes" id="UP001633002"/>
    </source>
</evidence>
<feature type="transmembrane region" description="Helical" evidence="2">
    <location>
        <begin position="255"/>
        <end position="273"/>
    </location>
</feature>
<feature type="transmembrane region" description="Helical" evidence="2">
    <location>
        <begin position="435"/>
        <end position="464"/>
    </location>
</feature>
<dbReference type="InterPro" id="IPR031563">
    <property type="entry name" value="MOT1/MOT2"/>
</dbReference>
<evidence type="ECO:0008006" key="5">
    <source>
        <dbReference type="Google" id="ProtNLM"/>
    </source>
</evidence>